<keyword evidence="2" id="KW-1185">Reference proteome</keyword>
<reference evidence="2" key="1">
    <citation type="submission" date="2013-08" db="EMBL/GenBank/DDBJ databases">
        <title>Intrasporangium oryzae NRRL B-24470.</title>
        <authorList>
            <person name="Liu H."/>
            <person name="Wang G."/>
        </authorList>
    </citation>
    <scope>NUCLEOTIDE SEQUENCE [LARGE SCALE GENOMIC DNA]</scope>
    <source>
        <strain evidence="2">Q5-1</strain>
    </source>
</reference>
<dbReference type="Pfam" id="PF10094">
    <property type="entry name" value="DUF2332"/>
    <property type="match status" value="1"/>
</dbReference>
<dbReference type="OrthoDB" id="8899077at2"/>
<protein>
    <recommendedName>
        <fullName evidence="3">DUF2332 domain-containing protein</fullName>
    </recommendedName>
</protein>
<dbReference type="Proteomes" id="UP000019494">
    <property type="component" value="Unassembled WGS sequence"/>
</dbReference>
<evidence type="ECO:0000313" key="2">
    <source>
        <dbReference type="Proteomes" id="UP000019494"/>
    </source>
</evidence>
<name>W9GNL1_9MICO</name>
<dbReference type="RefSeq" id="WP_034712215.1">
    <property type="nucleotide sequence ID" value="NZ_AWQS01000003.1"/>
</dbReference>
<proteinExistence type="predicted"/>
<dbReference type="InterPro" id="IPR011200">
    <property type="entry name" value="UCP012608"/>
</dbReference>
<dbReference type="AlphaFoldDB" id="W9GNL1"/>
<dbReference type="EMBL" id="AWQS01000003">
    <property type="protein sequence ID" value="EWT07861.1"/>
    <property type="molecule type" value="Genomic_DNA"/>
</dbReference>
<sequence>MSEAASGTTALEQVQRHFARFAQGHAHLRLYHAICRGLADDPDAASLLLAAQPGQARPVLLLAALHDLVLRRPELPAARWYSSVVGRDAVATGDPWPEVRATILDHADELRRTIATHRTQTNEVNRAVYVAAAVSLAARDLPDTPVVLVELGASAGLLLEVDRYRVELRRQGVALVVGDPDSAVTCHGEDRSPTPLASLALPPVAARVGLDVAPIDTADADAIRWLEACIWPDVPRRIERFRAAMILLRTDPPRLQRGDMVEDLEGTVEATLQDLTSTEGRDLHLVVFSSWALTYVERARRGFVAEVLARCARAVPAVSWVTAEPAGCVPGLPLPEGLPVDDDTTVLGARRWRGGRELAAEAWGTCHPHGEWLAVTGP</sequence>
<accession>W9GNL1</accession>
<evidence type="ECO:0008006" key="3">
    <source>
        <dbReference type="Google" id="ProtNLM"/>
    </source>
</evidence>
<evidence type="ECO:0000313" key="1">
    <source>
        <dbReference type="EMBL" id="EWT07861.1"/>
    </source>
</evidence>
<organism evidence="1 2">
    <name type="scientific">Intrasporangium chromatireducens Q5-1</name>
    <dbReference type="NCBI Taxonomy" id="584657"/>
    <lineage>
        <taxon>Bacteria</taxon>
        <taxon>Bacillati</taxon>
        <taxon>Actinomycetota</taxon>
        <taxon>Actinomycetes</taxon>
        <taxon>Micrococcales</taxon>
        <taxon>Intrasporangiaceae</taxon>
        <taxon>Intrasporangium</taxon>
    </lineage>
</organism>
<gene>
    <name evidence="1" type="ORF">N864_19640</name>
</gene>
<comment type="caution">
    <text evidence="1">The sequence shown here is derived from an EMBL/GenBank/DDBJ whole genome shotgun (WGS) entry which is preliminary data.</text>
</comment>